<keyword evidence="3" id="KW-0520">NAD</keyword>
<reference evidence="7" key="1">
    <citation type="submission" date="2016-10" db="EMBL/GenBank/DDBJ databases">
        <authorList>
            <person name="Varghese N."/>
            <person name="Submissions S."/>
        </authorList>
    </citation>
    <scope>NUCLEOTIDE SEQUENCE [LARGE SCALE GENOMIC DNA]</scope>
    <source>
        <strain evidence="7">CGMCC 1.6981</strain>
    </source>
</reference>
<dbReference type="GO" id="GO:0004029">
    <property type="term" value="F:aldehyde dehydrogenase (NAD+) activity"/>
    <property type="evidence" value="ECO:0007669"/>
    <property type="project" value="TreeGrafter"/>
</dbReference>
<dbReference type="PANTHER" id="PTHR43570">
    <property type="entry name" value="ALDEHYDE DEHYDROGENASE"/>
    <property type="match status" value="1"/>
</dbReference>
<dbReference type="OrthoDB" id="9812625at2"/>
<comment type="similarity">
    <text evidence="1 4">Belongs to the aldehyde dehydrogenase family.</text>
</comment>
<dbReference type="Gene3D" id="3.40.605.10">
    <property type="entry name" value="Aldehyde Dehydrogenase, Chain A, domain 1"/>
    <property type="match status" value="1"/>
</dbReference>
<dbReference type="InterPro" id="IPR016163">
    <property type="entry name" value="Ald_DH_C"/>
</dbReference>
<dbReference type="STRING" id="463301.SAMN04487955_102281"/>
<name>A0A1I7G5Z5_9GAMM</name>
<gene>
    <name evidence="6" type="ORF">SAMN04487955_102281</name>
</gene>
<keyword evidence="2 4" id="KW-0560">Oxidoreductase</keyword>
<dbReference type="GO" id="GO:0005737">
    <property type="term" value="C:cytoplasm"/>
    <property type="evidence" value="ECO:0007669"/>
    <property type="project" value="TreeGrafter"/>
</dbReference>
<keyword evidence="7" id="KW-1185">Reference proteome</keyword>
<dbReference type="RefSeq" id="WP_089793183.1">
    <property type="nucleotide sequence ID" value="NZ_FPBP01000002.1"/>
</dbReference>
<proteinExistence type="inferred from homology"/>
<evidence type="ECO:0000313" key="6">
    <source>
        <dbReference type="EMBL" id="SFU43895.1"/>
    </source>
</evidence>
<evidence type="ECO:0000256" key="3">
    <source>
        <dbReference type="ARBA" id="ARBA00023027"/>
    </source>
</evidence>
<dbReference type="InterPro" id="IPR016162">
    <property type="entry name" value="Ald_DH_N"/>
</dbReference>
<sequence length="475" mass="51681">MADARALQARLALQRHAFACDPYPTAQVRRDRLARLATLTRNHRDEIIQAISQDFGHRAEAETRLAEIAPLLQAVHHARRHVKRWMRPERAAVPWRLKPASARLLHQPLGVVGIVAPAHFPWQLALLPAVAALAAGNRVMIKPSEHTPATSKLMARLIARHFAPEELCVMTGDAALGAAFAALPFDHLLFCGSAQNGREVAKSAAANLTPLTLALGGKSPVIVADDADLTHAARRIAFGKWFNAGQSCLAPDHVLIDASRVPAFIEALREAVNTFYPDGTASKDYTAILGAPQRGRLLGMLEQAQDHGCRVIPLGVEQTQQEAKLPPTLIIDPNEGLDVMREEIFGPWLPVIGVRDFDAALALVNVDADGNDRAPSNTEARPLALYAFTRDPARRQRILAQTPAGSVVFDDILWQGAAPTLPFVGVGGSGTGSYGGETGFRHFSHQRSVLSSSPRNTATRLVPPWRRWKLRLLGY</sequence>
<dbReference type="AlphaFoldDB" id="A0A1I7G5Z5"/>
<dbReference type="Gene3D" id="3.40.309.10">
    <property type="entry name" value="Aldehyde Dehydrogenase, Chain A, domain 2"/>
    <property type="match status" value="1"/>
</dbReference>
<dbReference type="PIRSF" id="PIRSF036492">
    <property type="entry name" value="ALDH"/>
    <property type="match status" value="1"/>
</dbReference>
<evidence type="ECO:0000259" key="5">
    <source>
        <dbReference type="Pfam" id="PF00171"/>
    </source>
</evidence>
<dbReference type="PANTHER" id="PTHR43570:SF20">
    <property type="entry name" value="ALDEHYDE DEHYDROGENASE ALDX-RELATED"/>
    <property type="match status" value="1"/>
</dbReference>
<dbReference type="InterPro" id="IPR015590">
    <property type="entry name" value="Aldehyde_DH_dom"/>
</dbReference>
<dbReference type="InterPro" id="IPR012394">
    <property type="entry name" value="Aldehyde_DH_NAD(P)"/>
</dbReference>
<dbReference type="SUPFAM" id="SSF53720">
    <property type="entry name" value="ALDH-like"/>
    <property type="match status" value="1"/>
</dbReference>
<dbReference type="Proteomes" id="UP000198693">
    <property type="component" value="Unassembled WGS sequence"/>
</dbReference>
<dbReference type="Pfam" id="PF00171">
    <property type="entry name" value="Aldedh"/>
    <property type="match status" value="1"/>
</dbReference>
<evidence type="ECO:0000256" key="2">
    <source>
        <dbReference type="ARBA" id="ARBA00023002"/>
    </source>
</evidence>
<evidence type="ECO:0000256" key="1">
    <source>
        <dbReference type="ARBA" id="ARBA00009986"/>
    </source>
</evidence>
<organism evidence="6 7">
    <name type="scientific">Halomonas korlensis</name>
    <dbReference type="NCBI Taxonomy" id="463301"/>
    <lineage>
        <taxon>Bacteria</taxon>
        <taxon>Pseudomonadati</taxon>
        <taxon>Pseudomonadota</taxon>
        <taxon>Gammaproteobacteria</taxon>
        <taxon>Oceanospirillales</taxon>
        <taxon>Halomonadaceae</taxon>
        <taxon>Halomonas</taxon>
    </lineage>
</organism>
<protein>
    <recommendedName>
        <fullName evidence="4">Aldehyde dehydrogenase</fullName>
    </recommendedName>
</protein>
<dbReference type="EMBL" id="FPBP01000002">
    <property type="protein sequence ID" value="SFU43895.1"/>
    <property type="molecule type" value="Genomic_DNA"/>
</dbReference>
<evidence type="ECO:0000256" key="4">
    <source>
        <dbReference type="PIRNR" id="PIRNR036492"/>
    </source>
</evidence>
<feature type="domain" description="Aldehyde dehydrogenase" evidence="5">
    <location>
        <begin position="25"/>
        <end position="449"/>
    </location>
</feature>
<accession>A0A1I7G5Z5</accession>
<evidence type="ECO:0000313" key="7">
    <source>
        <dbReference type="Proteomes" id="UP000198693"/>
    </source>
</evidence>
<dbReference type="InterPro" id="IPR016161">
    <property type="entry name" value="Ald_DH/histidinol_DH"/>
</dbReference>
<dbReference type="GO" id="GO:0006081">
    <property type="term" value="P:aldehyde metabolic process"/>
    <property type="evidence" value="ECO:0007669"/>
    <property type="project" value="InterPro"/>
</dbReference>